<feature type="compositionally biased region" description="Basic and acidic residues" evidence="1">
    <location>
        <begin position="146"/>
        <end position="162"/>
    </location>
</feature>
<accession>A0A8J7GAT7</accession>
<dbReference type="Proteomes" id="UP000622552">
    <property type="component" value="Unassembled WGS sequence"/>
</dbReference>
<gene>
    <name evidence="3" type="ORF">IW245_003147</name>
</gene>
<dbReference type="GO" id="GO:0005737">
    <property type="term" value="C:cytoplasm"/>
    <property type="evidence" value="ECO:0007669"/>
    <property type="project" value="TreeGrafter"/>
</dbReference>
<comment type="caution">
    <text evidence="3">The sequence shown here is derived from an EMBL/GenBank/DDBJ whole genome shotgun (WGS) entry which is preliminary data.</text>
</comment>
<proteinExistence type="predicted"/>
<dbReference type="GO" id="GO:0031177">
    <property type="term" value="F:phosphopantetheine binding"/>
    <property type="evidence" value="ECO:0007669"/>
    <property type="project" value="TreeGrafter"/>
</dbReference>
<evidence type="ECO:0000313" key="3">
    <source>
        <dbReference type="EMBL" id="MBG6136953.1"/>
    </source>
</evidence>
<evidence type="ECO:0000256" key="1">
    <source>
        <dbReference type="SAM" id="MobiDB-lite"/>
    </source>
</evidence>
<feature type="region of interest" description="Disordered" evidence="1">
    <location>
        <begin position="118"/>
        <end position="172"/>
    </location>
</feature>
<dbReference type="PANTHER" id="PTHR45527:SF1">
    <property type="entry name" value="FATTY ACID SYNTHASE"/>
    <property type="match status" value="1"/>
</dbReference>
<dbReference type="Gene3D" id="3.40.50.980">
    <property type="match status" value="2"/>
</dbReference>
<protein>
    <submittedName>
        <fullName evidence="3">Non-ribosomal peptide synthetase component F</fullName>
    </submittedName>
</protein>
<evidence type="ECO:0000259" key="2">
    <source>
        <dbReference type="Pfam" id="PF00501"/>
    </source>
</evidence>
<evidence type="ECO:0000313" key="4">
    <source>
        <dbReference type="Proteomes" id="UP000622552"/>
    </source>
</evidence>
<feature type="domain" description="AMP-dependent synthetase/ligase" evidence="2">
    <location>
        <begin position="7"/>
        <end position="89"/>
    </location>
</feature>
<organism evidence="3 4">
    <name type="scientific">Longispora fulva</name>
    <dbReference type="NCBI Taxonomy" id="619741"/>
    <lineage>
        <taxon>Bacteria</taxon>
        <taxon>Bacillati</taxon>
        <taxon>Actinomycetota</taxon>
        <taxon>Actinomycetes</taxon>
        <taxon>Micromonosporales</taxon>
        <taxon>Micromonosporaceae</taxon>
        <taxon>Longispora</taxon>
    </lineage>
</organism>
<dbReference type="RefSeq" id="WP_197003867.1">
    <property type="nucleotide sequence ID" value="NZ_BONS01000022.1"/>
</dbReference>
<sequence>MSLRGLFEYRVRATPDAPAVRCGDTAWSYAELADRADRVARHLRGLGLPLGAPVAVCLPRGPHLVAALLGVLQAGGAFALVDPGGPVRRRLRELRPFAVLARGSHHADLPGDHPVVRLDDIDGPPTAPTTATDHSPPRNDGTLDVLVEHGDPAGSRPDRTETYDLADPDPLGTPVTDGRFTVAWVRALCTGGTLNLLTPEAPPGVGADPHRLVAAERITVLGCDPATVRRLLPPGRPDVGVVRLLVVGVEPWASAGQRAARYRPGPRVRVIVSGTDVRL</sequence>
<dbReference type="Pfam" id="PF00501">
    <property type="entry name" value="AMP-binding"/>
    <property type="match status" value="1"/>
</dbReference>
<reference evidence="3" key="1">
    <citation type="submission" date="2020-11" db="EMBL/GenBank/DDBJ databases">
        <title>Sequencing the genomes of 1000 actinobacteria strains.</title>
        <authorList>
            <person name="Klenk H.-P."/>
        </authorList>
    </citation>
    <scope>NUCLEOTIDE SEQUENCE</scope>
    <source>
        <strain evidence="3">DSM 45356</strain>
    </source>
</reference>
<dbReference type="EMBL" id="JADOUF010000001">
    <property type="protein sequence ID" value="MBG6136953.1"/>
    <property type="molecule type" value="Genomic_DNA"/>
</dbReference>
<dbReference type="PANTHER" id="PTHR45527">
    <property type="entry name" value="NONRIBOSOMAL PEPTIDE SYNTHETASE"/>
    <property type="match status" value="1"/>
</dbReference>
<name>A0A8J7GAT7_9ACTN</name>
<dbReference type="GO" id="GO:0044550">
    <property type="term" value="P:secondary metabolite biosynthetic process"/>
    <property type="evidence" value="ECO:0007669"/>
    <property type="project" value="TreeGrafter"/>
</dbReference>
<dbReference type="GO" id="GO:0043041">
    <property type="term" value="P:amino acid activation for nonribosomal peptide biosynthetic process"/>
    <property type="evidence" value="ECO:0007669"/>
    <property type="project" value="TreeGrafter"/>
</dbReference>
<dbReference type="SUPFAM" id="SSF56801">
    <property type="entry name" value="Acetyl-CoA synthetase-like"/>
    <property type="match status" value="1"/>
</dbReference>
<keyword evidence="4" id="KW-1185">Reference proteome</keyword>
<dbReference type="InterPro" id="IPR000873">
    <property type="entry name" value="AMP-dep_synth/lig_dom"/>
</dbReference>
<dbReference type="AlphaFoldDB" id="A0A8J7GAT7"/>